<accession>A0AA37KPG0</accession>
<evidence type="ECO:0000313" key="2">
    <source>
        <dbReference type="Proteomes" id="UP001055105"/>
    </source>
</evidence>
<reference evidence="1" key="1">
    <citation type="submission" date="2022-01" db="EMBL/GenBank/DDBJ databases">
        <title>Novel bile acid biosynthetic pathways are enriched in the microbiome of centenarians.</title>
        <authorList>
            <person name="Sato Y."/>
            <person name="Atarashi K."/>
            <person name="Plichta R.D."/>
            <person name="Arai Y."/>
            <person name="Sasajima S."/>
            <person name="Kearney M.S."/>
            <person name="Suda W."/>
            <person name="Takeshita K."/>
            <person name="Sasaki T."/>
            <person name="Okamoto S."/>
            <person name="Skelly N.A."/>
            <person name="Okamura Y."/>
            <person name="Vlamakis H."/>
            <person name="Li Y."/>
            <person name="Tanoue T."/>
            <person name="Takei H."/>
            <person name="Nittono H."/>
            <person name="Narushima S."/>
            <person name="Irie J."/>
            <person name="Itoh H."/>
            <person name="Moriya K."/>
            <person name="Sugiura Y."/>
            <person name="Suematsu M."/>
            <person name="Moritoki N."/>
            <person name="Shibata S."/>
            <person name="Littman R.D."/>
            <person name="Fischbach A.M."/>
            <person name="Uwamino Y."/>
            <person name="Inoue T."/>
            <person name="Honda A."/>
            <person name="Hattori M."/>
            <person name="Murai T."/>
            <person name="Xavier J.R."/>
            <person name="Hirose N."/>
            <person name="Honda K."/>
        </authorList>
    </citation>
    <scope>NUCLEOTIDE SEQUENCE</scope>
    <source>
        <strain evidence="1">CE91-St16</strain>
    </source>
</reference>
<protein>
    <submittedName>
        <fullName evidence="1">Uncharacterized protein</fullName>
    </submittedName>
</protein>
<evidence type="ECO:0000313" key="1">
    <source>
        <dbReference type="EMBL" id="GKI19641.1"/>
    </source>
</evidence>
<dbReference type="EMBL" id="BQOL01000002">
    <property type="protein sequence ID" value="GKI19641.1"/>
    <property type="molecule type" value="Genomic_DNA"/>
</dbReference>
<gene>
    <name evidence="1" type="ORF">CE91St16_25490</name>
</gene>
<organism evidence="1 2">
    <name type="scientific">Alistipes finegoldii</name>
    <dbReference type="NCBI Taxonomy" id="214856"/>
    <lineage>
        <taxon>Bacteria</taxon>
        <taxon>Pseudomonadati</taxon>
        <taxon>Bacteroidota</taxon>
        <taxon>Bacteroidia</taxon>
        <taxon>Bacteroidales</taxon>
        <taxon>Rikenellaceae</taxon>
        <taxon>Alistipes</taxon>
    </lineage>
</organism>
<dbReference type="Proteomes" id="UP001055105">
    <property type="component" value="Unassembled WGS sequence"/>
</dbReference>
<proteinExistence type="predicted"/>
<name>A0AA37KPG0_9BACT</name>
<sequence length="72" mass="8106">MSMERTTFGLLFYIRRTKLNKSGEASIFLRITVVDTTYLCFVQIGKPIGIDLHSSIVKVDVIALWKGSAEPE</sequence>
<dbReference type="AlphaFoldDB" id="A0AA37KPG0"/>
<comment type="caution">
    <text evidence="1">The sequence shown here is derived from an EMBL/GenBank/DDBJ whole genome shotgun (WGS) entry which is preliminary data.</text>
</comment>